<evidence type="ECO:0000256" key="2">
    <source>
        <dbReference type="ARBA" id="ARBA00004613"/>
    </source>
</evidence>
<evidence type="ECO:0000256" key="5">
    <source>
        <dbReference type="ARBA" id="ARBA00023143"/>
    </source>
</evidence>
<sequence length="298" mass="31660">MVGQFNEVNNFLNSRREDINTQVNTISGQINSYAERIAKLNQEIQTSQGASGHAPNDLLDQRDLEVAELNKLIDVKVLNQGDQYTLTIGNGQLLVSGSSTFKMSARPADDNPRNTTIYIQVPGAAGSGYTEVPMSESTIKGGALGGLLSYRRDSLDGTQLQLGQLAAGLALAINQAQRQGVDMQGATGKPFFTLGQPDVIGHTSNTGQGIINATLNLDGASALQAADYQISYDGINYTVLRMPEKAQVHFGTDLDNAQIDGMTVTMTGTPAAGDSWLLSPVRDAAGKLQMQLTGADQI</sequence>
<evidence type="ECO:0000256" key="4">
    <source>
        <dbReference type="ARBA" id="ARBA00022525"/>
    </source>
</evidence>
<keyword evidence="9" id="KW-0966">Cell projection</keyword>
<dbReference type="InterPro" id="IPR002371">
    <property type="entry name" value="FlgK"/>
</dbReference>
<dbReference type="Pfam" id="PF21158">
    <property type="entry name" value="flgK_1st_1"/>
    <property type="match status" value="1"/>
</dbReference>
<keyword evidence="9" id="KW-0969">Cilium</keyword>
<dbReference type="SUPFAM" id="SSF64518">
    <property type="entry name" value="Phase 1 flagellin"/>
    <property type="match status" value="1"/>
</dbReference>
<name>A0A061HWP1_CRIGR</name>
<dbReference type="Pfam" id="PF22638">
    <property type="entry name" value="FlgK_D1"/>
    <property type="match status" value="1"/>
</dbReference>
<feature type="domain" description="Flagellar hook-associated protein 1 D2-like" evidence="7">
    <location>
        <begin position="202"/>
        <end position="280"/>
    </location>
</feature>
<dbReference type="InterPro" id="IPR049119">
    <property type="entry name" value="FlgK_D2-like"/>
</dbReference>
<keyword evidence="4" id="KW-0964">Secreted</keyword>
<dbReference type="PRINTS" id="PR01005">
    <property type="entry name" value="FLGHOOKAP1"/>
</dbReference>
<dbReference type="GO" id="GO:0005198">
    <property type="term" value="F:structural molecule activity"/>
    <property type="evidence" value="ECO:0007669"/>
    <property type="project" value="InterPro"/>
</dbReference>
<dbReference type="PANTHER" id="PTHR30033">
    <property type="entry name" value="FLAGELLAR HOOK-ASSOCIATED PROTEIN 1"/>
    <property type="match status" value="1"/>
</dbReference>
<dbReference type="InterPro" id="IPR053927">
    <property type="entry name" value="FlgK_helical"/>
</dbReference>
<feature type="domain" description="Flagellar hook-associated protein FlgK helical" evidence="8">
    <location>
        <begin position="1"/>
        <end position="192"/>
    </location>
</feature>
<organism evidence="9 10">
    <name type="scientific">Cricetulus griseus</name>
    <name type="common">Chinese hamster</name>
    <name type="synonym">Cricetulus barabensis griseus</name>
    <dbReference type="NCBI Taxonomy" id="10029"/>
    <lineage>
        <taxon>Eukaryota</taxon>
        <taxon>Metazoa</taxon>
        <taxon>Chordata</taxon>
        <taxon>Craniata</taxon>
        <taxon>Vertebrata</taxon>
        <taxon>Euteleostomi</taxon>
        <taxon>Mammalia</taxon>
        <taxon>Eutheria</taxon>
        <taxon>Euarchontoglires</taxon>
        <taxon>Glires</taxon>
        <taxon>Rodentia</taxon>
        <taxon>Myomorpha</taxon>
        <taxon>Muroidea</taxon>
        <taxon>Cricetidae</taxon>
        <taxon>Cricetinae</taxon>
        <taxon>Cricetulus</taxon>
    </lineage>
</organism>
<dbReference type="Proteomes" id="UP000030759">
    <property type="component" value="Unassembled WGS sequence"/>
</dbReference>
<feature type="non-terminal residue" evidence="9">
    <location>
        <position position="298"/>
    </location>
</feature>
<keyword evidence="5" id="KW-0975">Bacterial flagellum</keyword>
<comment type="similarity">
    <text evidence="3">Belongs to the flagella basal body rod proteins family.</text>
</comment>
<evidence type="ECO:0000256" key="1">
    <source>
        <dbReference type="ARBA" id="ARBA00004365"/>
    </source>
</evidence>
<evidence type="ECO:0000259" key="7">
    <source>
        <dbReference type="Pfam" id="PF21158"/>
    </source>
</evidence>
<comment type="subcellular location">
    <subcellularLocation>
        <location evidence="1">Bacterial flagellum</location>
    </subcellularLocation>
    <subcellularLocation>
        <location evidence="2">Secreted</location>
    </subcellularLocation>
</comment>
<reference evidence="10" key="1">
    <citation type="journal article" date="2013" name="Nat. Biotechnol.">
        <title>Chinese hamster genome sequenced from sorted chromosomes.</title>
        <authorList>
            <person name="Brinkrolf K."/>
            <person name="Rupp O."/>
            <person name="Laux H."/>
            <person name="Kollin F."/>
            <person name="Ernst W."/>
            <person name="Linke B."/>
            <person name="Kofler R."/>
            <person name="Romand S."/>
            <person name="Hesse F."/>
            <person name="Budach W.E."/>
            <person name="Galosy S."/>
            <person name="Muller D."/>
            <person name="Noll T."/>
            <person name="Wienberg J."/>
            <person name="Jostock T."/>
            <person name="Leonard M."/>
            <person name="Grillari J."/>
            <person name="Tauch A."/>
            <person name="Goesmann A."/>
            <person name="Helk B."/>
            <person name="Mott J.E."/>
            <person name="Puhler A."/>
            <person name="Borth N."/>
        </authorList>
    </citation>
    <scope>NUCLEOTIDE SEQUENCE [LARGE SCALE GENOMIC DNA]</scope>
    <source>
        <strain evidence="10">17A/GY</strain>
    </source>
</reference>
<gene>
    <name evidence="9" type="ORF">H671_21657</name>
</gene>
<accession>A0A061HWP1</accession>
<dbReference type="PANTHER" id="PTHR30033:SF1">
    <property type="entry name" value="FLAGELLAR HOOK-ASSOCIATED PROTEIN 1"/>
    <property type="match status" value="1"/>
</dbReference>
<protein>
    <submittedName>
        <fullName evidence="9">Flagellar hook-associated protein 1</fullName>
    </submittedName>
</protein>
<dbReference type="EMBL" id="KE691122">
    <property type="protein sequence ID" value="ERE47263.1"/>
    <property type="molecule type" value="Genomic_DNA"/>
</dbReference>
<evidence type="ECO:0000313" key="10">
    <source>
        <dbReference type="Proteomes" id="UP000030759"/>
    </source>
</evidence>
<evidence type="ECO:0000313" key="9">
    <source>
        <dbReference type="EMBL" id="ERE47263.1"/>
    </source>
</evidence>
<evidence type="ECO:0000256" key="3">
    <source>
        <dbReference type="ARBA" id="ARBA00009677"/>
    </source>
</evidence>
<keyword evidence="9" id="KW-0282">Flagellum</keyword>
<evidence type="ECO:0000256" key="6">
    <source>
        <dbReference type="SAM" id="Coils"/>
    </source>
</evidence>
<evidence type="ECO:0000259" key="8">
    <source>
        <dbReference type="Pfam" id="PF22638"/>
    </source>
</evidence>
<dbReference type="GO" id="GO:0005576">
    <property type="term" value="C:extracellular region"/>
    <property type="evidence" value="ECO:0007669"/>
    <property type="project" value="UniProtKB-SubCell"/>
</dbReference>
<proteinExistence type="inferred from homology"/>
<keyword evidence="6" id="KW-0175">Coiled coil</keyword>
<feature type="coiled-coil region" evidence="6">
    <location>
        <begin position="23"/>
        <end position="50"/>
    </location>
</feature>
<dbReference type="AlphaFoldDB" id="A0A061HWP1"/>